<dbReference type="AlphaFoldDB" id="A0A9Q1FFD5"/>
<reference evidence="1" key="1">
    <citation type="journal article" date="2023" name="Science">
        <title>Genome structures resolve the early diversification of teleost fishes.</title>
        <authorList>
            <person name="Parey E."/>
            <person name="Louis A."/>
            <person name="Montfort J."/>
            <person name="Bouchez O."/>
            <person name="Roques C."/>
            <person name="Iampietro C."/>
            <person name="Lluch J."/>
            <person name="Castinel A."/>
            <person name="Donnadieu C."/>
            <person name="Desvignes T."/>
            <person name="Floi Bucao C."/>
            <person name="Jouanno E."/>
            <person name="Wen M."/>
            <person name="Mejri S."/>
            <person name="Dirks R."/>
            <person name="Jansen H."/>
            <person name="Henkel C."/>
            <person name="Chen W.J."/>
            <person name="Zahm M."/>
            <person name="Cabau C."/>
            <person name="Klopp C."/>
            <person name="Thompson A.W."/>
            <person name="Robinson-Rechavi M."/>
            <person name="Braasch I."/>
            <person name="Lecointre G."/>
            <person name="Bobe J."/>
            <person name="Postlethwait J.H."/>
            <person name="Berthelot C."/>
            <person name="Roest Crollius H."/>
            <person name="Guiguen Y."/>
        </authorList>
    </citation>
    <scope>NUCLEOTIDE SEQUENCE</scope>
    <source>
        <strain evidence="1">WJC10195</strain>
    </source>
</reference>
<evidence type="ECO:0000313" key="1">
    <source>
        <dbReference type="EMBL" id="KAJ8357243.1"/>
    </source>
</evidence>
<dbReference type="Proteomes" id="UP001152622">
    <property type="component" value="Chromosome 6"/>
</dbReference>
<protein>
    <submittedName>
        <fullName evidence="1">Uncharacterized protein</fullName>
    </submittedName>
</protein>
<dbReference type="EMBL" id="JAINUF010000006">
    <property type="protein sequence ID" value="KAJ8357243.1"/>
    <property type="molecule type" value="Genomic_DNA"/>
</dbReference>
<gene>
    <name evidence="1" type="ORF">SKAU_G00200370</name>
</gene>
<name>A0A9Q1FFD5_SYNKA</name>
<sequence length="124" mass="14043">MHVGPKTGLAVVEEPRIHAAKLDNSKIAVWTGDRRGPLSQNRIETQGSRHIKTNKACPLMQRSNNEPIMQGRRWKGATRCKHRQEVSPNPCGQSHWQKFVNSSLTVVEQMKQQPRSNTAPQQMP</sequence>
<evidence type="ECO:0000313" key="2">
    <source>
        <dbReference type="Proteomes" id="UP001152622"/>
    </source>
</evidence>
<accession>A0A9Q1FFD5</accession>
<keyword evidence="2" id="KW-1185">Reference proteome</keyword>
<organism evidence="1 2">
    <name type="scientific">Synaphobranchus kaupii</name>
    <name type="common">Kaup's arrowtooth eel</name>
    <dbReference type="NCBI Taxonomy" id="118154"/>
    <lineage>
        <taxon>Eukaryota</taxon>
        <taxon>Metazoa</taxon>
        <taxon>Chordata</taxon>
        <taxon>Craniata</taxon>
        <taxon>Vertebrata</taxon>
        <taxon>Euteleostomi</taxon>
        <taxon>Actinopterygii</taxon>
        <taxon>Neopterygii</taxon>
        <taxon>Teleostei</taxon>
        <taxon>Anguilliformes</taxon>
        <taxon>Synaphobranchidae</taxon>
        <taxon>Synaphobranchus</taxon>
    </lineage>
</organism>
<proteinExistence type="predicted"/>
<comment type="caution">
    <text evidence="1">The sequence shown here is derived from an EMBL/GenBank/DDBJ whole genome shotgun (WGS) entry which is preliminary data.</text>
</comment>